<evidence type="ECO:0000313" key="2">
    <source>
        <dbReference type="Proteomes" id="UP000184020"/>
    </source>
</evidence>
<organism evidence="1 2">
    <name type="scientific">Flavobacterium micromati</name>
    <dbReference type="NCBI Taxonomy" id="229205"/>
    <lineage>
        <taxon>Bacteria</taxon>
        <taxon>Pseudomonadati</taxon>
        <taxon>Bacteroidota</taxon>
        <taxon>Flavobacteriia</taxon>
        <taxon>Flavobacteriales</taxon>
        <taxon>Flavobacteriaceae</taxon>
        <taxon>Flavobacterium</taxon>
    </lineage>
</organism>
<dbReference type="EMBL" id="FQWF01000006">
    <property type="protein sequence ID" value="SHG48501.1"/>
    <property type="molecule type" value="Genomic_DNA"/>
</dbReference>
<sequence>MSIVTLILKRVMLWLIGDVILIDLSENIKINGEINPNRSDLIISVFGFNSSQNNQFQQK</sequence>
<dbReference type="RefSeq" id="WP_073019022.1">
    <property type="nucleotide sequence ID" value="NZ_FQWF01000006.1"/>
</dbReference>
<reference evidence="2" key="1">
    <citation type="submission" date="2016-11" db="EMBL/GenBank/DDBJ databases">
        <authorList>
            <person name="Varghese N."/>
            <person name="Submissions S."/>
        </authorList>
    </citation>
    <scope>NUCLEOTIDE SEQUENCE [LARGE SCALE GENOMIC DNA]</scope>
    <source>
        <strain evidence="2">DSM 17659</strain>
    </source>
</reference>
<gene>
    <name evidence="1" type="ORF">SAMN05444372_106141</name>
</gene>
<keyword evidence="2" id="KW-1185">Reference proteome</keyword>
<protein>
    <submittedName>
        <fullName evidence="1">Uncharacterized protein</fullName>
    </submittedName>
</protein>
<name>A0A1M5K705_9FLAO</name>
<dbReference type="Proteomes" id="UP000184020">
    <property type="component" value="Unassembled WGS sequence"/>
</dbReference>
<proteinExistence type="predicted"/>
<evidence type="ECO:0000313" key="1">
    <source>
        <dbReference type="EMBL" id="SHG48501.1"/>
    </source>
</evidence>
<dbReference type="AlphaFoldDB" id="A0A1M5K705"/>
<dbReference type="STRING" id="229205.SAMN05444372_106141"/>
<accession>A0A1M5K705</accession>